<proteinExistence type="predicted"/>
<gene>
    <name evidence="1" type="ORF">B1400_0337</name>
</gene>
<sequence>MTDVAIENGNATRWSQPRSFGFARRLRRRSRHSLNLTVRRFCSLSFFAVTVFRGRRGSSSSERGML</sequence>
<accession>A0A2A2ELD2</accession>
<keyword evidence="2" id="KW-1185">Reference proteome</keyword>
<dbReference type="EMBL" id="MVOG01000005">
    <property type="protein sequence ID" value="PAU69802.1"/>
    <property type="molecule type" value="Genomic_DNA"/>
</dbReference>
<reference evidence="1 2" key="1">
    <citation type="journal article" date="2017" name="ISME J.">
        <title>Unveiling bifidobacterial biogeography across the mammalian branch of the tree of life.</title>
        <authorList>
            <person name="Milani C."/>
            <person name="Mangifesta M."/>
            <person name="Mancabelli L."/>
            <person name="Lugli G.A."/>
            <person name="James K."/>
            <person name="Duranti S."/>
            <person name="Turroni F."/>
            <person name="Ferrario C."/>
            <person name="Ossiprandi M.C."/>
            <person name="van Sinderen D."/>
            <person name="Ventura M."/>
        </authorList>
    </citation>
    <scope>NUCLEOTIDE SEQUENCE [LARGE SCALE GENOMIC DNA]</scope>
    <source>
        <strain evidence="1 2">70</strain>
    </source>
</reference>
<evidence type="ECO:0000313" key="2">
    <source>
        <dbReference type="Proteomes" id="UP000217986"/>
    </source>
</evidence>
<comment type="caution">
    <text evidence="1">The sequence shown here is derived from an EMBL/GenBank/DDBJ whole genome shotgun (WGS) entry which is preliminary data.</text>
</comment>
<protein>
    <submittedName>
        <fullName evidence="1">Uncharacterized protein</fullName>
    </submittedName>
</protein>
<dbReference type="Proteomes" id="UP000217986">
    <property type="component" value="Unassembled WGS sequence"/>
</dbReference>
<evidence type="ECO:0000313" key="1">
    <source>
        <dbReference type="EMBL" id="PAU69802.1"/>
    </source>
</evidence>
<dbReference type="AlphaFoldDB" id="A0A2A2ELD2"/>
<name>A0A2A2ELD2_9BIFI</name>
<organism evidence="1 2">
    <name type="scientific">Bifidobacterium italicum</name>
    <dbReference type="NCBI Taxonomy" id="1960968"/>
    <lineage>
        <taxon>Bacteria</taxon>
        <taxon>Bacillati</taxon>
        <taxon>Actinomycetota</taxon>
        <taxon>Actinomycetes</taxon>
        <taxon>Bifidobacteriales</taxon>
        <taxon>Bifidobacteriaceae</taxon>
        <taxon>Bifidobacterium</taxon>
    </lineage>
</organism>